<dbReference type="EMBL" id="JAULSU010000001">
    <property type="protein sequence ID" value="KAK0631473.1"/>
    <property type="molecule type" value="Genomic_DNA"/>
</dbReference>
<dbReference type="AlphaFoldDB" id="A0AA39XCL3"/>
<sequence length="1033" mass="115273">MGFFSEKILKRFSHRAGNSGEAANKQSPAEQAKPHRASLWERFLTKSSRYQATAPKAAAVSPQLCTIPIGRGSLHLSDFNLFEPTITPIPCDARDAIISDATKYDAIPTKKPAVDCAANEVQPLTSPAKIAETQKLLIGQPSSNESLTATKGSSTCDSQRTVSDSSSNTTLSSSVSIASIADSCNSKKSSGSPRGAERGVFFGSGSRDDDRFTHRYRRRSADMNILSKIIAEGEESSSTEKVPYVEETSCNESSITDSGSLPAVTNTSVTNMGVALDVHSIDFDTLSPINLADTFTLKHPKSVESLQSVDLGHDGNICASSCEEPKKEKVLNSKQALVNLDFVTEKTEYEFAPVVEEDQHIKQPSRQFSLGDAIDGYEWSAEMKQYVPVEAIAKVEKTETVETVSPTEKTETLTQHEQIESLSHTETIETLFKAEIEHNLDTENIDLSIHGSSDIPAVATNSAVLSITDDIDALLATGNLNANDTTTVSNNENETTDPFSNYPSTPVRFPSVPAQQSADWDFIIWEAVYYWDVPRRGGIQYALGNDGELYWYSPDTYEFMIMNETDKFMFAEDYPDSWAALERAFVERGEEDFGLRDRVGQIFRGEAKRDSESHHDKSVTSRIFSWRHTGRVIKENETIGVACVVRDKNDLPPTLSLSPQDDYKPLIMHKRRNTAETISSHSSQRTTLATSLTTSTSASSSISNLTSDLSTSSPPSAERGVFFKYQSREDLKFASYRQRRRTAFTSLTPITEVRSPFPSNKRSTSHTEHTADRKRNLEDRLVSSSLDSSISEAEDHDTDEQMECICPAPLLYKITKDQTTEIPVRNATFPSDQGHGKQPTFPEMSSILRNEGMEFIKVPHWKDAPFVSSSSHSIEKNEAMSSIKVLRKYELSQTSSYMFFARRNEIMEFIQPPKRDFKAYSSISAICRTKITESVEIPTRKGLTYMSRNVPSWDPSAVEHEYSYLRAPNRMKPKMSSEISSFKDSTHVSMTIPEWNTSETEHELSHLWNLWRSASLSLRAVEVQLQSALSFWR</sequence>
<evidence type="ECO:0000256" key="1">
    <source>
        <dbReference type="SAM" id="MobiDB-lite"/>
    </source>
</evidence>
<feature type="compositionally biased region" description="Polar residues" evidence="1">
    <location>
        <begin position="140"/>
        <end position="161"/>
    </location>
</feature>
<feature type="region of interest" description="Disordered" evidence="1">
    <location>
        <begin position="183"/>
        <end position="204"/>
    </location>
</feature>
<feature type="region of interest" description="Disordered" evidence="1">
    <location>
        <begin position="135"/>
        <end position="170"/>
    </location>
</feature>
<proteinExistence type="predicted"/>
<dbReference type="Proteomes" id="UP001175000">
    <property type="component" value="Unassembled WGS sequence"/>
</dbReference>
<feature type="compositionally biased region" description="Low complexity" evidence="1">
    <location>
        <begin position="782"/>
        <end position="791"/>
    </location>
</feature>
<reference evidence="2" key="1">
    <citation type="submission" date="2023-06" db="EMBL/GenBank/DDBJ databases">
        <title>Genome-scale phylogeny and comparative genomics of the fungal order Sordariales.</title>
        <authorList>
            <consortium name="Lawrence Berkeley National Laboratory"/>
            <person name="Hensen N."/>
            <person name="Bonometti L."/>
            <person name="Westerberg I."/>
            <person name="Brannstrom I.O."/>
            <person name="Guillou S."/>
            <person name="Cros-Aarteil S."/>
            <person name="Calhoun S."/>
            <person name="Haridas S."/>
            <person name="Kuo A."/>
            <person name="Mondo S."/>
            <person name="Pangilinan J."/>
            <person name="Riley R."/>
            <person name="Labutti K."/>
            <person name="Andreopoulos B."/>
            <person name="Lipzen A."/>
            <person name="Chen C."/>
            <person name="Yanf M."/>
            <person name="Daum C."/>
            <person name="Ng V."/>
            <person name="Clum A."/>
            <person name="Steindorff A."/>
            <person name="Ohm R."/>
            <person name="Martin F."/>
            <person name="Silar P."/>
            <person name="Natvig D."/>
            <person name="Lalanne C."/>
            <person name="Gautier V."/>
            <person name="Ament-Velasquez S.L."/>
            <person name="Kruys A."/>
            <person name="Hutchinson M.I."/>
            <person name="Powell A.J."/>
            <person name="Barry K."/>
            <person name="Miller A.N."/>
            <person name="Grigoriev I.V."/>
            <person name="Debuchy R."/>
            <person name="Gladieux P."/>
            <person name="Thoren M.H."/>
            <person name="Johannesson H."/>
        </authorList>
    </citation>
    <scope>NUCLEOTIDE SEQUENCE</scope>
    <source>
        <strain evidence="2">CBS 606.72</strain>
    </source>
</reference>
<comment type="caution">
    <text evidence="2">The sequence shown here is derived from an EMBL/GenBank/DDBJ whole genome shotgun (WGS) entry which is preliminary data.</text>
</comment>
<gene>
    <name evidence="2" type="ORF">B0T14DRAFT_559269</name>
</gene>
<keyword evidence="3" id="KW-1185">Reference proteome</keyword>
<protein>
    <submittedName>
        <fullName evidence="2">Uncharacterized protein</fullName>
    </submittedName>
</protein>
<feature type="region of interest" description="Disordered" evidence="1">
    <location>
        <begin position="752"/>
        <end position="800"/>
    </location>
</feature>
<feature type="compositionally biased region" description="Low complexity" evidence="1">
    <location>
        <begin position="682"/>
        <end position="716"/>
    </location>
</feature>
<evidence type="ECO:0000313" key="3">
    <source>
        <dbReference type="Proteomes" id="UP001175000"/>
    </source>
</evidence>
<evidence type="ECO:0000313" key="2">
    <source>
        <dbReference type="EMBL" id="KAK0631473.1"/>
    </source>
</evidence>
<feature type="compositionally biased region" description="Basic and acidic residues" evidence="1">
    <location>
        <begin position="765"/>
        <end position="781"/>
    </location>
</feature>
<accession>A0AA39XCL3</accession>
<organism evidence="2 3">
    <name type="scientific">Immersiella caudata</name>
    <dbReference type="NCBI Taxonomy" id="314043"/>
    <lineage>
        <taxon>Eukaryota</taxon>
        <taxon>Fungi</taxon>
        <taxon>Dikarya</taxon>
        <taxon>Ascomycota</taxon>
        <taxon>Pezizomycotina</taxon>
        <taxon>Sordariomycetes</taxon>
        <taxon>Sordariomycetidae</taxon>
        <taxon>Sordariales</taxon>
        <taxon>Lasiosphaeriaceae</taxon>
        <taxon>Immersiella</taxon>
    </lineage>
</organism>
<feature type="region of interest" description="Disordered" evidence="1">
    <location>
        <begin position="674"/>
        <end position="718"/>
    </location>
</feature>
<feature type="region of interest" description="Disordered" evidence="1">
    <location>
        <begin position="15"/>
        <end position="35"/>
    </location>
</feature>
<name>A0AA39XCL3_9PEZI</name>